<dbReference type="Pfam" id="PF16455">
    <property type="entry name" value="UBD"/>
    <property type="match status" value="1"/>
</dbReference>
<dbReference type="InterPro" id="IPR038169">
    <property type="entry name" value="DC-UbP/UBTD2_N_sf"/>
</dbReference>
<dbReference type="InterPro" id="IPR039869">
    <property type="entry name" value="UBTD1/2"/>
</dbReference>
<dbReference type="InterPro" id="IPR029071">
    <property type="entry name" value="Ubiquitin-like_domsf"/>
</dbReference>
<comment type="caution">
    <text evidence="3">The sequence shown here is derived from an EMBL/GenBank/DDBJ whole genome shotgun (WGS) entry which is preliminary data.</text>
</comment>
<name>A0A3A3A8T2_9EURO</name>
<evidence type="ECO:0000259" key="2">
    <source>
        <dbReference type="PROSITE" id="PS50053"/>
    </source>
</evidence>
<dbReference type="PANTHER" id="PTHR13609">
    <property type="entry name" value="UBIQUITIN DOMAIN CONTAINING 1 PROTEIN-RELATED"/>
    <property type="match status" value="1"/>
</dbReference>
<dbReference type="PROSITE" id="PS50053">
    <property type="entry name" value="UBIQUITIN_2"/>
    <property type="match status" value="1"/>
</dbReference>
<reference evidence="4" key="1">
    <citation type="submission" date="2017-02" db="EMBL/GenBank/DDBJ databases">
        <authorList>
            <person name="Tafer H."/>
            <person name="Lopandic K."/>
        </authorList>
    </citation>
    <scope>NUCLEOTIDE SEQUENCE [LARGE SCALE GENOMIC DNA]</scope>
    <source>
        <strain evidence="4">CBS 366.77</strain>
    </source>
</reference>
<evidence type="ECO:0000313" key="4">
    <source>
        <dbReference type="Proteomes" id="UP000266188"/>
    </source>
</evidence>
<evidence type="ECO:0000313" key="3">
    <source>
        <dbReference type="EMBL" id="RJE26375.1"/>
    </source>
</evidence>
<evidence type="ECO:0000256" key="1">
    <source>
        <dbReference type="SAM" id="MobiDB-lite"/>
    </source>
</evidence>
<dbReference type="Gene3D" id="1.20.225.20">
    <property type="entry name" value="Ub domain-containing protein, DC-UbP/UBTD2, N-terminal domain"/>
    <property type="match status" value="1"/>
</dbReference>
<feature type="compositionally biased region" description="Polar residues" evidence="1">
    <location>
        <begin position="22"/>
        <end position="45"/>
    </location>
</feature>
<dbReference type="AlphaFoldDB" id="A0A3A3A8T2"/>
<feature type="region of interest" description="Disordered" evidence="1">
    <location>
        <begin position="186"/>
        <end position="207"/>
    </location>
</feature>
<organism evidence="3 4">
    <name type="scientific">Aspergillus sclerotialis</name>
    <dbReference type="NCBI Taxonomy" id="2070753"/>
    <lineage>
        <taxon>Eukaryota</taxon>
        <taxon>Fungi</taxon>
        <taxon>Dikarya</taxon>
        <taxon>Ascomycota</taxon>
        <taxon>Pezizomycotina</taxon>
        <taxon>Eurotiomycetes</taxon>
        <taxon>Eurotiomycetidae</taxon>
        <taxon>Eurotiales</taxon>
        <taxon>Aspergillaceae</taxon>
        <taxon>Aspergillus</taxon>
        <taxon>Aspergillus subgen. Polypaecilum</taxon>
    </lineage>
</organism>
<dbReference type="InterPro" id="IPR032752">
    <property type="entry name" value="DC-UbP/UBTD2_N"/>
</dbReference>
<feature type="domain" description="Ubiquitin-like" evidence="2">
    <location>
        <begin position="214"/>
        <end position="292"/>
    </location>
</feature>
<keyword evidence="4" id="KW-1185">Reference proteome</keyword>
<feature type="region of interest" description="Disordered" evidence="1">
    <location>
        <begin position="1"/>
        <end position="59"/>
    </location>
</feature>
<sequence>MESGHILMQDGITEEGRPETSPPNVNATTNPATSLTGATSRIAQSRSRRHHAPKLPLGEHYNSPIRPHTWYSKRRTWSRAQLDQERKEFFETRVTGRQEVWAALSATISFMYAGDYATAQSIIDAAGVTVPTGDLCEGCYDERGVLYRLPQCIVSDPENMVEDDESSDFPGNDDLDTVSECKMATDDASGDDLISEDMERRRDEKGKTSERDLIRVRARLSDRGDADLVLSVGKGQSVGFVARRIHEEAELHEHQRVKIAYLGKVLKEHRSLVEQGYMTGNVINALVVSRSSAS</sequence>
<dbReference type="SUPFAM" id="SSF54236">
    <property type="entry name" value="Ubiquitin-like"/>
    <property type="match status" value="1"/>
</dbReference>
<dbReference type="OrthoDB" id="1640476at2759"/>
<accession>A0A3A3A8T2</accession>
<gene>
    <name evidence="3" type="ORF">PHISCL_01262</name>
</gene>
<dbReference type="EMBL" id="MVGC01000023">
    <property type="protein sequence ID" value="RJE26375.1"/>
    <property type="molecule type" value="Genomic_DNA"/>
</dbReference>
<proteinExistence type="predicted"/>
<dbReference type="InterPro" id="IPR000626">
    <property type="entry name" value="Ubiquitin-like_dom"/>
</dbReference>
<protein>
    <submittedName>
        <fullName evidence="3">Ubiquitin domain protein</fullName>
    </submittedName>
</protein>
<dbReference type="Proteomes" id="UP000266188">
    <property type="component" value="Unassembled WGS sequence"/>
</dbReference>
<feature type="compositionally biased region" description="Basic and acidic residues" evidence="1">
    <location>
        <begin position="197"/>
        <end position="207"/>
    </location>
</feature>